<name>A0ABD0YR27_9HEMI</name>
<comment type="caution">
    <text evidence="1">The sequence shown here is derived from an EMBL/GenBank/DDBJ whole genome shotgun (WGS) entry which is preliminary data.</text>
</comment>
<sequence>MDGAAFHLIIIGNSRVYYIEGTSFFFNSPPPPSPLLKYDSYIFTFQSLTTVKDLSGIEGILGDNLETLELGECSTLSEVMATETLPKLCNLKKLRLERGQVPACPVAQLLNTIATLPKLTQLELINFDVKPGFDKALAKCTNLRTLLIIPTYVTQLSSTLTYFVWGLTLELLRVTDLFVDQVEGQKGGAGSKKGCGDSIPILKPIVEDGSDSKEGHTTSQVDILALPKLQKVLSTLLPTTKIKILKVPFSATWRQTVSDVPQ</sequence>
<accession>A0ABD0YR27</accession>
<dbReference type="InterPro" id="IPR052283">
    <property type="entry name" value="GenomicStab_NeuMorph_Reg"/>
</dbReference>
<dbReference type="Proteomes" id="UP001558652">
    <property type="component" value="Unassembled WGS sequence"/>
</dbReference>
<keyword evidence="2" id="KW-1185">Reference proteome</keyword>
<protein>
    <submittedName>
        <fullName evidence="1">Uncharacterized protein</fullName>
    </submittedName>
</protein>
<dbReference type="Gene3D" id="3.80.10.10">
    <property type="entry name" value="Ribonuclease Inhibitor"/>
    <property type="match status" value="1"/>
</dbReference>
<evidence type="ECO:0000313" key="1">
    <source>
        <dbReference type="EMBL" id="KAL1138438.1"/>
    </source>
</evidence>
<dbReference type="SUPFAM" id="SSF52047">
    <property type="entry name" value="RNI-like"/>
    <property type="match status" value="1"/>
</dbReference>
<reference evidence="1 2" key="1">
    <citation type="submission" date="2024-07" db="EMBL/GenBank/DDBJ databases">
        <title>Chromosome-level genome assembly of the water stick insect Ranatra chinensis (Heteroptera: Nepidae).</title>
        <authorList>
            <person name="Liu X."/>
        </authorList>
    </citation>
    <scope>NUCLEOTIDE SEQUENCE [LARGE SCALE GENOMIC DNA]</scope>
    <source>
        <strain evidence="1">Cailab_2021Rc</strain>
        <tissue evidence="1">Muscle</tissue>
    </source>
</reference>
<evidence type="ECO:0000313" key="2">
    <source>
        <dbReference type="Proteomes" id="UP001558652"/>
    </source>
</evidence>
<dbReference type="PANTHER" id="PTHR15739:SF5">
    <property type="entry name" value="LD23158P"/>
    <property type="match status" value="1"/>
</dbReference>
<proteinExistence type="predicted"/>
<dbReference type="PANTHER" id="PTHR15739">
    <property type="entry name" value="ZINC FINGER PROTEIN"/>
    <property type="match status" value="1"/>
</dbReference>
<dbReference type="EMBL" id="JBFDAA010000003">
    <property type="protein sequence ID" value="KAL1138438.1"/>
    <property type="molecule type" value="Genomic_DNA"/>
</dbReference>
<dbReference type="AlphaFoldDB" id="A0ABD0YR27"/>
<dbReference type="InterPro" id="IPR032675">
    <property type="entry name" value="LRR_dom_sf"/>
</dbReference>
<gene>
    <name evidence="1" type="ORF">AAG570_008502</name>
</gene>
<organism evidence="1 2">
    <name type="scientific">Ranatra chinensis</name>
    <dbReference type="NCBI Taxonomy" id="642074"/>
    <lineage>
        <taxon>Eukaryota</taxon>
        <taxon>Metazoa</taxon>
        <taxon>Ecdysozoa</taxon>
        <taxon>Arthropoda</taxon>
        <taxon>Hexapoda</taxon>
        <taxon>Insecta</taxon>
        <taxon>Pterygota</taxon>
        <taxon>Neoptera</taxon>
        <taxon>Paraneoptera</taxon>
        <taxon>Hemiptera</taxon>
        <taxon>Heteroptera</taxon>
        <taxon>Panheteroptera</taxon>
        <taxon>Nepomorpha</taxon>
        <taxon>Nepidae</taxon>
        <taxon>Ranatrinae</taxon>
        <taxon>Ranatra</taxon>
    </lineage>
</organism>